<dbReference type="Proteomes" id="UP001352263">
    <property type="component" value="Unassembled WGS sequence"/>
</dbReference>
<evidence type="ECO:0000313" key="2">
    <source>
        <dbReference type="Proteomes" id="UP001352263"/>
    </source>
</evidence>
<comment type="caution">
    <text evidence="1">The sequence shown here is derived from an EMBL/GenBank/DDBJ whole genome shotgun (WGS) entry which is preliminary data.</text>
</comment>
<name>A0ABU6JFZ3_9BURK</name>
<reference evidence="1 2" key="1">
    <citation type="submission" date="2023-10" db="EMBL/GenBank/DDBJ databases">
        <title>Noviherbaspirillum sp. CPCC 100848 genome assembly.</title>
        <authorList>
            <person name="Li X.Y."/>
            <person name="Fang X.M."/>
        </authorList>
    </citation>
    <scope>NUCLEOTIDE SEQUENCE [LARGE SCALE GENOMIC DNA]</scope>
    <source>
        <strain evidence="1 2">CPCC 100848</strain>
    </source>
</reference>
<sequence length="125" mass="13636">MANTQSLQIFLNQGKPEQDLLIFLGSLLGFLVESTDCEIPNATGFVQVTDYIQGFKQGLLITWPSTAQLSLEPAEIARSIATNLDVSVLLESELDENGWILASPSGQLKKTTVTYLDDGIDLANY</sequence>
<proteinExistence type="predicted"/>
<dbReference type="EMBL" id="JAWIIV010000033">
    <property type="protein sequence ID" value="MEC4722591.1"/>
    <property type="molecule type" value="Genomic_DNA"/>
</dbReference>
<accession>A0ABU6JFZ3</accession>
<gene>
    <name evidence="1" type="ORF">RY831_25835</name>
</gene>
<dbReference type="RefSeq" id="WP_326509263.1">
    <property type="nucleotide sequence ID" value="NZ_JAWIIV010000033.1"/>
</dbReference>
<evidence type="ECO:0000313" key="1">
    <source>
        <dbReference type="EMBL" id="MEC4722591.1"/>
    </source>
</evidence>
<organism evidence="1 2">
    <name type="scientific">Noviherbaspirillum album</name>
    <dbReference type="NCBI Taxonomy" id="3080276"/>
    <lineage>
        <taxon>Bacteria</taxon>
        <taxon>Pseudomonadati</taxon>
        <taxon>Pseudomonadota</taxon>
        <taxon>Betaproteobacteria</taxon>
        <taxon>Burkholderiales</taxon>
        <taxon>Oxalobacteraceae</taxon>
        <taxon>Noviherbaspirillum</taxon>
    </lineage>
</organism>
<keyword evidence="2" id="KW-1185">Reference proteome</keyword>
<protein>
    <submittedName>
        <fullName evidence="1">Uncharacterized protein</fullName>
    </submittedName>
</protein>